<comment type="caution">
    <text evidence="1">The sequence shown here is derived from an EMBL/GenBank/DDBJ whole genome shotgun (WGS) entry which is preliminary data.</text>
</comment>
<dbReference type="AlphaFoldDB" id="A0A8H3EM52"/>
<dbReference type="EMBL" id="CAJPDT010000005">
    <property type="protein sequence ID" value="CAF9909004.1"/>
    <property type="molecule type" value="Genomic_DNA"/>
</dbReference>
<name>A0A8H3EM52_9LECA</name>
<reference evidence="1" key="1">
    <citation type="submission" date="2021-03" db="EMBL/GenBank/DDBJ databases">
        <authorList>
            <person name="Tagirdzhanova G."/>
        </authorList>
    </citation>
    <scope>NUCLEOTIDE SEQUENCE</scope>
</reference>
<accession>A0A8H3EM52</accession>
<sequence length="246" mass="28019">MSKSILKNSILPEWKEADEIVHHVWLGRITDNEPARRRNITEVMCISKEPKVDLQREGFRNAPDIDATIFTLGSNNETDMLSVFSEVCDSIDETLREGQGVLVCDVGGGVAALAAYIMKKHKLCMPEAMTAITRARLKRAKPTFLPSQRIIDMLHNDFYQSQLEMWQACDYDIYENVILNPGEPREKWVVQRVAGSSAIEKKTDDVVPPPTRPDEGFPQILKEPHRLSTIEEVEDEARRLSTIREE</sequence>
<proteinExistence type="predicted"/>
<organism evidence="1 2">
    <name type="scientific">Imshaugia aleurites</name>
    <dbReference type="NCBI Taxonomy" id="172621"/>
    <lineage>
        <taxon>Eukaryota</taxon>
        <taxon>Fungi</taxon>
        <taxon>Dikarya</taxon>
        <taxon>Ascomycota</taxon>
        <taxon>Pezizomycotina</taxon>
        <taxon>Lecanoromycetes</taxon>
        <taxon>OSLEUM clade</taxon>
        <taxon>Lecanoromycetidae</taxon>
        <taxon>Lecanorales</taxon>
        <taxon>Lecanorineae</taxon>
        <taxon>Parmeliaceae</taxon>
        <taxon>Imshaugia</taxon>
    </lineage>
</organism>
<evidence type="ECO:0000313" key="2">
    <source>
        <dbReference type="Proteomes" id="UP000664534"/>
    </source>
</evidence>
<dbReference type="OrthoDB" id="10252009at2759"/>
<dbReference type="CDD" id="cd14498">
    <property type="entry name" value="DSP"/>
    <property type="match status" value="1"/>
</dbReference>
<gene>
    <name evidence="1" type="ORF">IMSHALPRED_007562</name>
</gene>
<dbReference type="InterPro" id="IPR029021">
    <property type="entry name" value="Prot-tyrosine_phosphatase-like"/>
</dbReference>
<dbReference type="SUPFAM" id="SSF52799">
    <property type="entry name" value="(Phosphotyrosine protein) phosphatases II"/>
    <property type="match status" value="1"/>
</dbReference>
<keyword evidence="2" id="KW-1185">Reference proteome</keyword>
<protein>
    <submittedName>
        <fullName evidence="1">Uncharacterized protein</fullName>
    </submittedName>
</protein>
<dbReference type="Gene3D" id="3.90.190.10">
    <property type="entry name" value="Protein tyrosine phosphatase superfamily"/>
    <property type="match status" value="1"/>
</dbReference>
<evidence type="ECO:0000313" key="1">
    <source>
        <dbReference type="EMBL" id="CAF9909004.1"/>
    </source>
</evidence>
<dbReference type="Proteomes" id="UP000664534">
    <property type="component" value="Unassembled WGS sequence"/>
</dbReference>